<dbReference type="SUPFAM" id="SSF47384">
    <property type="entry name" value="Homodimeric domain of signal transducing histidine kinase"/>
    <property type="match status" value="1"/>
</dbReference>
<dbReference type="SUPFAM" id="SSF55874">
    <property type="entry name" value="ATPase domain of HSP90 chaperone/DNA topoisomerase II/histidine kinase"/>
    <property type="match status" value="1"/>
</dbReference>
<dbReference type="InterPro" id="IPR003661">
    <property type="entry name" value="HisK_dim/P_dom"/>
</dbReference>
<evidence type="ECO:0000256" key="2">
    <source>
        <dbReference type="ARBA" id="ARBA00004651"/>
    </source>
</evidence>
<evidence type="ECO:0000256" key="9">
    <source>
        <dbReference type="ARBA" id="ARBA00022777"/>
    </source>
</evidence>
<keyword evidence="18" id="KW-1185">Reference proteome</keyword>
<feature type="transmembrane region" description="Helical" evidence="14">
    <location>
        <begin position="280"/>
        <end position="302"/>
    </location>
</feature>
<dbReference type="Gene3D" id="1.10.8.500">
    <property type="entry name" value="HAMP domain in histidine kinase"/>
    <property type="match status" value="1"/>
</dbReference>
<dbReference type="SMART" id="SM00304">
    <property type="entry name" value="HAMP"/>
    <property type="match status" value="1"/>
</dbReference>
<dbReference type="RefSeq" id="WP_095134387.1">
    <property type="nucleotide sequence ID" value="NZ_NIBG01000013.1"/>
</dbReference>
<gene>
    <name evidence="17" type="ORF">CCE28_14160</name>
</gene>
<dbReference type="SUPFAM" id="SSF158472">
    <property type="entry name" value="HAMP domain-like"/>
    <property type="match status" value="1"/>
</dbReference>
<keyword evidence="9" id="KW-0418">Kinase</keyword>
<dbReference type="InterPro" id="IPR036890">
    <property type="entry name" value="HATPase_C_sf"/>
</dbReference>
<keyword evidence="5" id="KW-0597">Phosphoprotein</keyword>
<evidence type="ECO:0000256" key="10">
    <source>
        <dbReference type="ARBA" id="ARBA00022840"/>
    </source>
</evidence>
<keyword evidence="4" id="KW-1003">Cell membrane</keyword>
<keyword evidence="8" id="KW-0547">Nucleotide-binding</keyword>
<feature type="domain" description="HAMP" evidence="16">
    <location>
        <begin position="304"/>
        <end position="356"/>
    </location>
</feature>
<keyword evidence="10" id="KW-0067">ATP-binding</keyword>
<evidence type="ECO:0000256" key="6">
    <source>
        <dbReference type="ARBA" id="ARBA00022679"/>
    </source>
</evidence>
<accession>A0A267MGU1</accession>
<dbReference type="EC" id="2.7.13.3" evidence="3"/>
<sequence>MLKIIKIRTKITTTLLLVGIVTALFISVASLIVLLDTTSKQAGEIGLESAKYNAKIIESWINERSAILKNTSAQISSLEEFDEEKIRKILYTSSKAYESFYSIFIGFENNKLIDAMGWEPPHNYHVSLRPWYQLAIERDTLVSTPIYLDKNKNQLVTSIASHLSVQNTKGVIAANIPIDEIINQIGDISYGNTGYAILVDEKGHVLASPNKDYVMKSISTLFNNVSNDTLESINKNSSGIETIIFEGKEQFLAHSQIKPYNWKIILTAPKSEFHRPIRDMLTYFLIVLFICITIIIITGFMVGKSISKPIESLIKSISLLANGNLSNEINIETNDEIAILSTELDKMRTNLNKIFQSMRYESNLLAMNTKKLSVHLEETYNSTLDFISLLSHDLKTPITLIKGYVKGLKLGIIEEENKKAEYLDRIHSRAEQIENITSDILDSAYEVNKSLILGKSSVYAKDFANELLKNAKNYIENSNRKFKGKIHIQDTSTRINVDIIKINRVWDNLISNAIKYSIPGTEINISIIEHGNFINFIVKDNGIGIKKEEFEKIFNMFYRVNENRSTKGYGLGLFISRAIIEAHKGKIFLASEYEKGTTINFKIPICHKNDTIKL</sequence>
<protein>
    <recommendedName>
        <fullName evidence="3">histidine kinase</fullName>
        <ecNumber evidence="3">2.7.13.3</ecNumber>
    </recommendedName>
</protein>
<dbReference type="InterPro" id="IPR004358">
    <property type="entry name" value="Sig_transdc_His_kin-like_C"/>
</dbReference>
<feature type="domain" description="Histidine kinase" evidence="15">
    <location>
        <begin position="389"/>
        <end position="607"/>
    </location>
</feature>
<evidence type="ECO:0000256" key="7">
    <source>
        <dbReference type="ARBA" id="ARBA00022692"/>
    </source>
</evidence>
<dbReference type="AlphaFoldDB" id="A0A267MGU1"/>
<comment type="caution">
    <text evidence="17">The sequence shown here is derived from an EMBL/GenBank/DDBJ whole genome shotgun (WGS) entry which is preliminary data.</text>
</comment>
<dbReference type="EMBL" id="NIBG01000013">
    <property type="protein sequence ID" value="PAB58622.1"/>
    <property type="molecule type" value="Genomic_DNA"/>
</dbReference>
<dbReference type="Pfam" id="PF02518">
    <property type="entry name" value="HATPase_c"/>
    <property type="match status" value="1"/>
</dbReference>
<dbReference type="Proteomes" id="UP000216024">
    <property type="component" value="Unassembled WGS sequence"/>
</dbReference>
<evidence type="ECO:0000256" key="11">
    <source>
        <dbReference type="ARBA" id="ARBA00022989"/>
    </source>
</evidence>
<evidence type="ECO:0000259" key="15">
    <source>
        <dbReference type="PROSITE" id="PS50109"/>
    </source>
</evidence>
<dbReference type="SUPFAM" id="SSF103190">
    <property type="entry name" value="Sensory domain-like"/>
    <property type="match status" value="1"/>
</dbReference>
<dbReference type="Gene3D" id="3.30.450.20">
    <property type="entry name" value="PAS domain"/>
    <property type="match status" value="2"/>
</dbReference>
<dbReference type="CDD" id="cd06225">
    <property type="entry name" value="HAMP"/>
    <property type="match status" value="1"/>
</dbReference>
<dbReference type="InterPro" id="IPR050398">
    <property type="entry name" value="HssS/ArlS-like"/>
</dbReference>
<dbReference type="GO" id="GO:0005886">
    <property type="term" value="C:plasma membrane"/>
    <property type="evidence" value="ECO:0007669"/>
    <property type="project" value="UniProtKB-SubCell"/>
</dbReference>
<evidence type="ECO:0000256" key="14">
    <source>
        <dbReference type="SAM" id="Phobius"/>
    </source>
</evidence>
<dbReference type="SMART" id="SM00387">
    <property type="entry name" value="HATPase_c"/>
    <property type="match status" value="1"/>
</dbReference>
<evidence type="ECO:0000256" key="5">
    <source>
        <dbReference type="ARBA" id="ARBA00022553"/>
    </source>
</evidence>
<comment type="catalytic activity">
    <reaction evidence="1">
        <text>ATP + protein L-histidine = ADP + protein N-phospho-L-histidine.</text>
        <dbReference type="EC" id="2.7.13.3"/>
    </reaction>
</comment>
<keyword evidence="13 14" id="KW-0472">Membrane</keyword>
<name>A0A267MGU1_9FIRM</name>
<evidence type="ECO:0000256" key="8">
    <source>
        <dbReference type="ARBA" id="ARBA00022741"/>
    </source>
</evidence>
<keyword evidence="11 14" id="KW-1133">Transmembrane helix</keyword>
<dbReference type="PANTHER" id="PTHR45528">
    <property type="entry name" value="SENSOR HISTIDINE KINASE CPXA"/>
    <property type="match status" value="1"/>
</dbReference>
<dbReference type="Pfam" id="PF00512">
    <property type="entry name" value="HisKA"/>
    <property type="match status" value="1"/>
</dbReference>
<dbReference type="CDD" id="cd00075">
    <property type="entry name" value="HATPase"/>
    <property type="match status" value="1"/>
</dbReference>
<dbReference type="InterPro" id="IPR036097">
    <property type="entry name" value="HisK_dim/P_sf"/>
</dbReference>
<dbReference type="CDD" id="cd12912">
    <property type="entry name" value="PDC2_MCP_like"/>
    <property type="match status" value="1"/>
</dbReference>
<dbReference type="Pfam" id="PF00672">
    <property type="entry name" value="HAMP"/>
    <property type="match status" value="1"/>
</dbReference>
<evidence type="ECO:0000256" key="3">
    <source>
        <dbReference type="ARBA" id="ARBA00012438"/>
    </source>
</evidence>
<organism evidence="17 18">
    <name type="scientific">Anaeromicrobium sediminis</name>
    <dbReference type="NCBI Taxonomy" id="1478221"/>
    <lineage>
        <taxon>Bacteria</taxon>
        <taxon>Bacillati</taxon>
        <taxon>Bacillota</taxon>
        <taxon>Clostridia</taxon>
        <taxon>Peptostreptococcales</taxon>
        <taxon>Thermotaleaceae</taxon>
        <taxon>Anaeromicrobium</taxon>
    </lineage>
</organism>
<dbReference type="InterPro" id="IPR003660">
    <property type="entry name" value="HAMP_dom"/>
</dbReference>
<dbReference type="GO" id="GO:0005524">
    <property type="term" value="F:ATP binding"/>
    <property type="evidence" value="ECO:0007669"/>
    <property type="project" value="UniProtKB-KW"/>
</dbReference>
<keyword evidence="6" id="KW-0808">Transferase</keyword>
<dbReference type="Gene3D" id="1.10.287.130">
    <property type="match status" value="1"/>
</dbReference>
<evidence type="ECO:0000256" key="12">
    <source>
        <dbReference type="ARBA" id="ARBA00023012"/>
    </source>
</evidence>
<dbReference type="CDD" id="cd12913">
    <property type="entry name" value="PDC1_MCP_like"/>
    <property type="match status" value="1"/>
</dbReference>
<dbReference type="PROSITE" id="PS50885">
    <property type="entry name" value="HAMP"/>
    <property type="match status" value="1"/>
</dbReference>
<feature type="transmembrane region" description="Helical" evidence="14">
    <location>
        <begin position="12"/>
        <end position="35"/>
    </location>
</feature>
<evidence type="ECO:0000313" key="17">
    <source>
        <dbReference type="EMBL" id="PAB58622.1"/>
    </source>
</evidence>
<evidence type="ECO:0000313" key="18">
    <source>
        <dbReference type="Proteomes" id="UP000216024"/>
    </source>
</evidence>
<proteinExistence type="predicted"/>
<dbReference type="SMART" id="SM00388">
    <property type="entry name" value="HisKA"/>
    <property type="match status" value="1"/>
</dbReference>
<dbReference type="GO" id="GO:0000155">
    <property type="term" value="F:phosphorelay sensor kinase activity"/>
    <property type="evidence" value="ECO:0007669"/>
    <property type="project" value="InterPro"/>
</dbReference>
<comment type="subcellular location">
    <subcellularLocation>
        <location evidence="2">Cell membrane</location>
        <topology evidence="2">Multi-pass membrane protein</topology>
    </subcellularLocation>
</comment>
<dbReference type="PROSITE" id="PS50109">
    <property type="entry name" value="HIS_KIN"/>
    <property type="match status" value="1"/>
</dbReference>
<keyword evidence="12" id="KW-0902">Two-component regulatory system</keyword>
<evidence type="ECO:0000256" key="13">
    <source>
        <dbReference type="ARBA" id="ARBA00023136"/>
    </source>
</evidence>
<dbReference type="PRINTS" id="PR00344">
    <property type="entry name" value="BCTRLSENSOR"/>
</dbReference>
<reference evidence="17 18" key="1">
    <citation type="submission" date="2017-06" db="EMBL/GenBank/DDBJ databases">
        <title>Draft genome sequence of anaerobic fermentative bacterium Anaeromicrobium sediminis DY2726D isolated from West Pacific Ocean sediments.</title>
        <authorList>
            <person name="Zeng X."/>
        </authorList>
    </citation>
    <scope>NUCLEOTIDE SEQUENCE [LARGE SCALE GENOMIC DNA]</scope>
    <source>
        <strain evidence="17 18">DY2726D</strain>
    </source>
</reference>
<evidence type="ECO:0000256" key="4">
    <source>
        <dbReference type="ARBA" id="ARBA00022475"/>
    </source>
</evidence>
<dbReference type="Pfam" id="PF02743">
    <property type="entry name" value="dCache_1"/>
    <property type="match status" value="1"/>
</dbReference>
<dbReference type="PANTHER" id="PTHR45528:SF1">
    <property type="entry name" value="SENSOR HISTIDINE KINASE CPXA"/>
    <property type="match status" value="1"/>
</dbReference>
<evidence type="ECO:0000256" key="1">
    <source>
        <dbReference type="ARBA" id="ARBA00000085"/>
    </source>
</evidence>
<dbReference type="InterPro" id="IPR029151">
    <property type="entry name" value="Sensor-like_sf"/>
</dbReference>
<dbReference type="InterPro" id="IPR033479">
    <property type="entry name" value="dCache_1"/>
</dbReference>
<dbReference type="OrthoDB" id="84942at2"/>
<dbReference type="FunFam" id="3.30.565.10:FF:000006">
    <property type="entry name" value="Sensor histidine kinase WalK"/>
    <property type="match status" value="1"/>
</dbReference>
<dbReference type="InterPro" id="IPR005467">
    <property type="entry name" value="His_kinase_dom"/>
</dbReference>
<keyword evidence="7 14" id="KW-0812">Transmembrane</keyword>
<dbReference type="Gene3D" id="3.30.565.10">
    <property type="entry name" value="Histidine kinase-like ATPase, C-terminal domain"/>
    <property type="match status" value="1"/>
</dbReference>
<evidence type="ECO:0000259" key="16">
    <source>
        <dbReference type="PROSITE" id="PS50885"/>
    </source>
</evidence>
<dbReference type="InterPro" id="IPR003594">
    <property type="entry name" value="HATPase_dom"/>
</dbReference>
<dbReference type="CDD" id="cd00082">
    <property type="entry name" value="HisKA"/>
    <property type="match status" value="1"/>
</dbReference>